<feature type="domain" description="CLIP1 zinc knuckle" evidence="8">
    <location>
        <begin position="412"/>
        <end position="428"/>
    </location>
</feature>
<evidence type="ECO:0000256" key="4">
    <source>
        <dbReference type="ARBA" id="ARBA00023054"/>
    </source>
</evidence>
<keyword evidence="2" id="KW-0963">Cytoplasm</keyword>
<evidence type="ECO:0000256" key="3">
    <source>
        <dbReference type="ARBA" id="ARBA00022701"/>
    </source>
</evidence>
<dbReference type="GO" id="GO:0005874">
    <property type="term" value="C:microtubule"/>
    <property type="evidence" value="ECO:0007669"/>
    <property type="project" value="UniProtKB-KW"/>
</dbReference>
<feature type="non-terminal residue" evidence="9">
    <location>
        <position position="1"/>
    </location>
</feature>
<dbReference type="STRING" id="6277.A0A498SN14"/>
<name>A0A498SN14_ACAVI</name>
<keyword evidence="3" id="KW-0493">Microtubule</keyword>
<keyword evidence="10" id="KW-1185">Reference proteome</keyword>
<evidence type="ECO:0000256" key="6">
    <source>
        <dbReference type="SAM" id="Coils"/>
    </source>
</evidence>
<accession>A0A498SN14</accession>
<dbReference type="EMBL" id="UPTC01002293">
    <property type="protein sequence ID" value="VBB33297.1"/>
    <property type="molecule type" value="Genomic_DNA"/>
</dbReference>
<dbReference type="OrthoDB" id="5412539at2759"/>
<evidence type="ECO:0000256" key="2">
    <source>
        <dbReference type="ARBA" id="ARBA00022490"/>
    </source>
</evidence>
<feature type="coiled-coil region" evidence="6">
    <location>
        <begin position="226"/>
        <end position="260"/>
    </location>
</feature>
<comment type="subcellular location">
    <subcellularLocation>
        <location evidence="1">Cytoplasm</location>
        <location evidence="1">Cytoskeleton</location>
    </subcellularLocation>
</comment>
<protein>
    <recommendedName>
        <fullName evidence="8">CLIP1 zinc knuckle domain-containing protein</fullName>
    </recommendedName>
</protein>
<evidence type="ECO:0000313" key="10">
    <source>
        <dbReference type="Proteomes" id="UP000276991"/>
    </source>
</evidence>
<feature type="coiled-coil region" evidence="6">
    <location>
        <begin position="22"/>
        <end position="70"/>
    </location>
</feature>
<feature type="coiled-coil region" evidence="6">
    <location>
        <begin position="139"/>
        <end position="201"/>
    </location>
</feature>
<proteinExistence type="predicted"/>
<evidence type="ECO:0000256" key="5">
    <source>
        <dbReference type="ARBA" id="ARBA00023212"/>
    </source>
</evidence>
<dbReference type="Proteomes" id="UP000276991">
    <property type="component" value="Unassembled WGS sequence"/>
</dbReference>
<gene>
    <name evidence="9" type="ORF">NAV_LOCUS8088</name>
</gene>
<feature type="region of interest" description="Disordered" evidence="7">
    <location>
        <begin position="421"/>
        <end position="443"/>
    </location>
</feature>
<evidence type="ECO:0000256" key="1">
    <source>
        <dbReference type="ARBA" id="ARBA00004245"/>
    </source>
</evidence>
<reference evidence="9 10" key="1">
    <citation type="submission" date="2018-08" db="EMBL/GenBank/DDBJ databases">
        <authorList>
            <person name="Laetsch R D."/>
            <person name="Stevens L."/>
            <person name="Kumar S."/>
            <person name="Blaxter L. M."/>
        </authorList>
    </citation>
    <scope>NUCLEOTIDE SEQUENCE [LARGE SCALE GENOMIC DNA]</scope>
</reference>
<dbReference type="Pfam" id="PF16641">
    <property type="entry name" value="CLIP1_ZNF"/>
    <property type="match status" value="2"/>
</dbReference>
<dbReference type="InterPro" id="IPR032108">
    <property type="entry name" value="CLIP1_ZNF"/>
</dbReference>
<organism evidence="9 10">
    <name type="scientific">Acanthocheilonema viteae</name>
    <name type="common">Filarial nematode worm</name>
    <name type="synonym">Dipetalonema viteae</name>
    <dbReference type="NCBI Taxonomy" id="6277"/>
    <lineage>
        <taxon>Eukaryota</taxon>
        <taxon>Metazoa</taxon>
        <taxon>Ecdysozoa</taxon>
        <taxon>Nematoda</taxon>
        <taxon>Chromadorea</taxon>
        <taxon>Rhabditida</taxon>
        <taxon>Spirurina</taxon>
        <taxon>Spiruromorpha</taxon>
        <taxon>Filarioidea</taxon>
        <taxon>Onchocercidae</taxon>
        <taxon>Acanthocheilonema</taxon>
    </lineage>
</organism>
<evidence type="ECO:0000259" key="8">
    <source>
        <dbReference type="Pfam" id="PF16641"/>
    </source>
</evidence>
<sequence length="443" mass="50871">HSKVRERYEALTQSLKSRVSIDSDYKEKVRELGAELKRLKAEIEKLMVEKGKQESDLALAAEKLSELEQERSTFAASLNKNSNKRLVVEGETFGIILVSLHVSVLLLEKERNDKDAELDILKTKMININDKNENKDGIINSLKAEIATLKEVTANMNKSNDETSVVLNCLAKKKSDLEQYISRLEKERDDKDVELNVLKMEMINIADKSKNKGGTTNSSDAEHGINNVNIIRNEQYEKEINALKEEKNQAISQINLLKLEILGLSKKQAENEGVVLEAKQRNTLFVDFEEEWKNKENAYVQEIQELKIAVGKTETDKIEEMKRDISFLNSIIAEQYKKEKDLKEQIAILNSLPANEIITELHRKTQDVPLRSYCDICEVFDLHDTTDCPTQAMDLEEEPIREKNKKVKPQARPYCEQCEEFGHDTNNCSKMQTEKPKSKDYTF</sequence>
<feature type="domain" description="CLIP1 zinc knuckle" evidence="8">
    <location>
        <begin position="371"/>
        <end position="388"/>
    </location>
</feature>
<evidence type="ECO:0000313" key="9">
    <source>
        <dbReference type="EMBL" id="VBB33297.1"/>
    </source>
</evidence>
<keyword evidence="4 6" id="KW-0175">Coiled coil</keyword>
<feature type="compositionally biased region" description="Basic and acidic residues" evidence="7">
    <location>
        <begin position="432"/>
        <end position="443"/>
    </location>
</feature>
<evidence type="ECO:0000256" key="7">
    <source>
        <dbReference type="SAM" id="MobiDB-lite"/>
    </source>
</evidence>
<dbReference type="AlphaFoldDB" id="A0A498SN14"/>
<keyword evidence="5" id="KW-0206">Cytoskeleton</keyword>